<evidence type="ECO:0000313" key="1">
    <source>
        <dbReference type="EMBL" id="MBI6872278.1"/>
    </source>
</evidence>
<organism evidence="1 2">
    <name type="scientific">Clostridium aciditolerans</name>
    <dbReference type="NCBI Taxonomy" id="339861"/>
    <lineage>
        <taxon>Bacteria</taxon>
        <taxon>Bacillati</taxon>
        <taxon>Bacillota</taxon>
        <taxon>Clostridia</taxon>
        <taxon>Eubacteriales</taxon>
        <taxon>Clostridiaceae</taxon>
        <taxon>Clostridium</taxon>
    </lineage>
</organism>
<dbReference type="RefSeq" id="WP_211141792.1">
    <property type="nucleotide sequence ID" value="NZ_JAEEGB010000006.1"/>
</dbReference>
<reference evidence="1" key="1">
    <citation type="submission" date="2020-12" db="EMBL/GenBank/DDBJ databases">
        <title>Clostridium thailandense sp. nov., a novel acetogenic bacterium isolated from peat land soil in Thailand.</title>
        <authorList>
            <person name="Chaikitkaew S."/>
            <person name="Birkeland N.K."/>
        </authorList>
    </citation>
    <scope>NUCLEOTIDE SEQUENCE</scope>
    <source>
        <strain evidence="1">DSM 17425</strain>
    </source>
</reference>
<evidence type="ECO:0000313" key="2">
    <source>
        <dbReference type="Proteomes" id="UP000622687"/>
    </source>
</evidence>
<dbReference type="EMBL" id="JAEEGB010000006">
    <property type="protein sequence ID" value="MBI6872278.1"/>
    <property type="molecule type" value="Genomic_DNA"/>
</dbReference>
<keyword evidence="2" id="KW-1185">Reference proteome</keyword>
<sequence length="781" mass="92189">MENILKSFAEEYDLKIDRKIYNDDSQRSANNPILFVFIGNSTREASEYISSTIQERWDNGRGIAFINIFTDINEDKDNSFNFQFSCNLSDKKHLRKSVRDKFYNDKKFLQDLNSKITMVRDKILSYGNLFNSFDGINISVVTMADDPLNIILPEVTLLIRKRMLEVFKLSTADLYVLIKEKNIEDEFFSKAASVSFFREVEYIQKNDFIFDEKIAVYGEERELPITWQGPIFYMTYLLEEKSERGTIPAASMKDNYEIISYINLLKNRNVSIETYLDTENQHYDNSRFKANINIDKSINRYITAGLSKVKRPNGAIAVTVVRVFYERILKQLDELSKRDREFIAKALKTDENSIASRVKPIVPNNITVMDMNGIMMSNASNIEKRLSKLTLRQVEEGLYEDRCENFFCLNFKNVAEKNIENINLEKEIRTLLNDNILNNPKLGLYCAWKWTSDEGEGIKYIRDSRNLVNRHIENIKNEIESIYESRFIEGFSFKKLFSKGGNIQEVRKKIFLDIYGKRLELLKLSICEKIMEKYEEILLKIHDEIYEEINQLNFIGEGIKKYEDDMINLQEEYMAQNVKIYYRNVINNIIDKLEKNYGKAFYLGDKYIGSLSQDLKKGQEELLRKIIYFCNRYILTEQEFNKSFEEEFNERANVNVEDLGSKVLSKEELYRKLYNILDSNSELKCYLMNYDVKRYQEKYFFGDYSSDFIKYAFDFDRKTRNYKIGYIHERRSSGIEKLNLMGGFGVKDIIYVRNAIDFYNYCIENGYMMHGIAIEKLPKIT</sequence>
<accession>A0A934M464</accession>
<proteinExistence type="predicted"/>
<name>A0A934M464_9CLOT</name>
<dbReference type="Proteomes" id="UP000622687">
    <property type="component" value="Unassembled WGS sequence"/>
</dbReference>
<comment type="caution">
    <text evidence="1">The sequence shown here is derived from an EMBL/GenBank/DDBJ whole genome shotgun (WGS) entry which is preliminary data.</text>
</comment>
<dbReference type="AlphaFoldDB" id="A0A934M464"/>
<gene>
    <name evidence="1" type="ORF">I6U51_06085</name>
</gene>
<protein>
    <submittedName>
        <fullName evidence="1">Uncharacterized protein</fullName>
    </submittedName>
</protein>